<feature type="non-terminal residue" evidence="1">
    <location>
        <position position="87"/>
    </location>
</feature>
<evidence type="ECO:0000313" key="2">
    <source>
        <dbReference type="Proteomes" id="UP001266305"/>
    </source>
</evidence>
<proteinExistence type="predicted"/>
<comment type="caution">
    <text evidence="1">The sequence shown here is derived from an EMBL/GenBank/DDBJ whole genome shotgun (WGS) entry which is preliminary data.</text>
</comment>
<accession>A0ABQ9VDF5</accession>
<name>A0ABQ9VDF5_SAGOE</name>
<dbReference type="EMBL" id="JASSZA010000007">
    <property type="protein sequence ID" value="KAK2107211.1"/>
    <property type="molecule type" value="Genomic_DNA"/>
</dbReference>
<feature type="non-terminal residue" evidence="1">
    <location>
        <position position="1"/>
    </location>
</feature>
<protein>
    <submittedName>
        <fullName evidence="1">Uncharacterized protein</fullName>
    </submittedName>
</protein>
<organism evidence="1 2">
    <name type="scientific">Saguinus oedipus</name>
    <name type="common">Cotton-top tamarin</name>
    <name type="synonym">Oedipomidas oedipus</name>
    <dbReference type="NCBI Taxonomy" id="9490"/>
    <lineage>
        <taxon>Eukaryota</taxon>
        <taxon>Metazoa</taxon>
        <taxon>Chordata</taxon>
        <taxon>Craniata</taxon>
        <taxon>Vertebrata</taxon>
        <taxon>Euteleostomi</taxon>
        <taxon>Mammalia</taxon>
        <taxon>Eutheria</taxon>
        <taxon>Euarchontoglires</taxon>
        <taxon>Primates</taxon>
        <taxon>Haplorrhini</taxon>
        <taxon>Platyrrhini</taxon>
        <taxon>Cebidae</taxon>
        <taxon>Callitrichinae</taxon>
        <taxon>Saguinus</taxon>
    </lineage>
</organism>
<evidence type="ECO:0000313" key="1">
    <source>
        <dbReference type="EMBL" id="KAK2107211.1"/>
    </source>
</evidence>
<sequence>IFTVDLTTSWVMEETLKVVEETLLAVKNSVKEKAMVVEVVAAEVITKGMMVDIIDLKMMETTMADMVLAIELEDVVNHDIETKPQCK</sequence>
<reference evidence="1 2" key="1">
    <citation type="submission" date="2023-05" db="EMBL/GenBank/DDBJ databases">
        <title>B98-5 Cell Line De Novo Hybrid Assembly: An Optical Mapping Approach.</title>
        <authorList>
            <person name="Kananen K."/>
            <person name="Auerbach J.A."/>
            <person name="Kautto E."/>
            <person name="Blachly J.S."/>
        </authorList>
    </citation>
    <scope>NUCLEOTIDE SEQUENCE [LARGE SCALE GENOMIC DNA]</scope>
    <source>
        <strain evidence="1">B95-8</strain>
        <tissue evidence="1">Cell line</tissue>
    </source>
</reference>
<gene>
    <name evidence="1" type="ORF">P7K49_016725</name>
</gene>
<dbReference type="Proteomes" id="UP001266305">
    <property type="component" value="Unassembled WGS sequence"/>
</dbReference>
<keyword evidence="2" id="KW-1185">Reference proteome</keyword>